<keyword evidence="3" id="KW-1185">Reference proteome</keyword>
<evidence type="ECO:0000313" key="3">
    <source>
        <dbReference type="Proteomes" id="UP000199729"/>
    </source>
</evidence>
<dbReference type="Pfam" id="PF08909">
    <property type="entry name" value="DUF1854"/>
    <property type="match status" value="1"/>
</dbReference>
<reference evidence="2 3" key="1">
    <citation type="submission" date="2017-07" db="EMBL/GenBank/DDBJ databases">
        <title>Complete Genome Sequence of the cosmetic ferment Vitreoscilla filiformis (ATCC15551).</title>
        <authorList>
            <person name="Contreras S."/>
            <person name="Sagory-Zalkind P."/>
            <person name="Blanquart H."/>
            <person name="Iltis A."/>
            <person name="Morand S.C."/>
        </authorList>
    </citation>
    <scope>NUCLEOTIDE SEQUENCE [LARGE SCALE GENOMIC DNA]</scope>
    <source>
        <strain evidence="2 3">ATCC 15551</strain>
    </source>
</reference>
<evidence type="ECO:0000259" key="1">
    <source>
        <dbReference type="Pfam" id="PF08909"/>
    </source>
</evidence>
<dbReference type="EMBL" id="CP022423">
    <property type="protein sequence ID" value="ASM78807.1"/>
    <property type="molecule type" value="Genomic_DNA"/>
</dbReference>
<dbReference type="KEGG" id="vff:VITFI_CDS3030"/>
<protein>
    <recommendedName>
        <fullName evidence="1">DUF1854 domain-containing protein</fullName>
    </recommendedName>
</protein>
<proteinExistence type="predicted"/>
<name>A0A221KIY8_VITFI</name>
<gene>
    <name evidence="2" type="ORF">VITFI_CDS3030</name>
</gene>
<organism evidence="2 3">
    <name type="scientific">Vitreoscilla filiformis</name>
    <dbReference type="NCBI Taxonomy" id="63"/>
    <lineage>
        <taxon>Bacteria</taxon>
        <taxon>Pseudomonadati</taxon>
        <taxon>Pseudomonadota</taxon>
        <taxon>Betaproteobacteria</taxon>
        <taxon>Neisseriales</taxon>
        <taxon>Neisseriaceae</taxon>
        <taxon>Vitreoscilla</taxon>
    </lineage>
</organism>
<dbReference type="Proteomes" id="UP000199729">
    <property type="component" value="Chromosome"/>
</dbReference>
<dbReference type="InterPro" id="IPR015005">
    <property type="entry name" value="DUF1854"/>
</dbReference>
<accession>A0A221KIY8</accession>
<feature type="domain" description="DUF1854" evidence="1">
    <location>
        <begin position="19"/>
        <end position="149"/>
    </location>
</feature>
<sequence length="150" mass="16867">MTRDAFGRLVLTTADGVRHEDISPVRAFPLAEPQAHISLVGSDGRERLWVNHLDELPTAARQVLEEALAQRECLPVIERIVSVSTFATPSQWDVQTDRGRTTLLLKAEEDIRRLPEPGRLLIASGHGLHFVVADRFGLDRGSRRLLERFL</sequence>
<dbReference type="AlphaFoldDB" id="A0A221KIY8"/>
<evidence type="ECO:0000313" key="2">
    <source>
        <dbReference type="EMBL" id="ASM78807.1"/>
    </source>
</evidence>